<evidence type="ECO:0000256" key="1">
    <source>
        <dbReference type="SAM" id="MobiDB-lite"/>
    </source>
</evidence>
<feature type="region of interest" description="Disordered" evidence="1">
    <location>
        <begin position="1"/>
        <end position="56"/>
    </location>
</feature>
<protein>
    <submittedName>
        <fullName evidence="2">Uncharacterized protein</fullName>
    </submittedName>
</protein>
<dbReference type="RefSeq" id="WP_013177223.1">
    <property type="nucleotide sequence ID" value="NC_014221.1"/>
</dbReference>
<dbReference type="KEGG" id="tra:Trad_0715"/>
<dbReference type="Proteomes" id="UP000000379">
    <property type="component" value="Chromosome"/>
</dbReference>
<dbReference type="EMBL" id="CP002049">
    <property type="protein sequence ID" value="ADI13851.1"/>
    <property type="molecule type" value="Genomic_DNA"/>
</dbReference>
<evidence type="ECO:0000313" key="3">
    <source>
        <dbReference type="Proteomes" id="UP000000379"/>
    </source>
</evidence>
<dbReference type="HOGENOM" id="CLU_3013002_0_0_0"/>
<accession>D7CTJ4</accession>
<keyword evidence="3" id="KW-1185">Reference proteome</keyword>
<gene>
    <name evidence="2" type="ordered locus">Trad_0715</name>
</gene>
<dbReference type="AlphaFoldDB" id="D7CTJ4"/>
<reference evidence="2 3" key="2">
    <citation type="journal article" date="2011" name="Stand. Genomic Sci.">
        <title>Complete genome sequence of Truepera radiovictrix type strain (RQ-24).</title>
        <authorList>
            <person name="Ivanova N."/>
            <person name="Rohde C."/>
            <person name="Munk C."/>
            <person name="Nolan M."/>
            <person name="Lucas S."/>
            <person name="Del Rio T.G."/>
            <person name="Tice H."/>
            <person name="Deshpande S."/>
            <person name="Cheng J.F."/>
            <person name="Tapia R."/>
            <person name="Han C."/>
            <person name="Goodwin L."/>
            <person name="Pitluck S."/>
            <person name="Liolios K."/>
            <person name="Mavromatis K."/>
            <person name="Mikhailova N."/>
            <person name="Pati A."/>
            <person name="Chen A."/>
            <person name="Palaniappan K."/>
            <person name="Land M."/>
            <person name="Hauser L."/>
            <person name="Chang Y.J."/>
            <person name="Jeffries C.D."/>
            <person name="Brambilla E."/>
            <person name="Rohde M."/>
            <person name="Goker M."/>
            <person name="Tindall B.J."/>
            <person name="Woyke T."/>
            <person name="Bristow J."/>
            <person name="Eisen J.A."/>
            <person name="Markowitz V."/>
            <person name="Hugenholtz P."/>
            <person name="Kyrpides N.C."/>
            <person name="Klenk H.P."/>
            <person name="Lapidus A."/>
        </authorList>
    </citation>
    <scope>NUCLEOTIDE SEQUENCE [LARGE SCALE GENOMIC DNA]</scope>
    <source>
        <strain evidence="3">DSM 17093 / CIP 108686 / LMG 22925 / RQ-24</strain>
    </source>
</reference>
<proteinExistence type="predicted"/>
<feature type="compositionally biased region" description="Basic and acidic residues" evidence="1">
    <location>
        <begin position="7"/>
        <end position="22"/>
    </location>
</feature>
<dbReference type="STRING" id="649638.Trad_0715"/>
<reference evidence="3" key="1">
    <citation type="submission" date="2010-05" db="EMBL/GenBank/DDBJ databases">
        <title>The complete genome of Truepera radiovictris DSM 17093.</title>
        <authorList>
            <consortium name="US DOE Joint Genome Institute (JGI-PGF)"/>
            <person name="Lucas S."/>
            <person name="Copeland A."/>
            <person name="Lapidus A."/>
            <person name="Glavina del Rio T."/>
            <person name="Dalin E."/>
            <person name="Tice H."/>
            <person name="Bruce D."/>
            <person name="Goodwin L."/>
            <person name="Pitluck S."/>
            <person name="Kyrpides N."/>
            <person name="Mavromatis K."/>
            <person name="Ovchinnikova G."/>
            <person name="Munk A.C."/>
            <person name="Detter J.C."/>
            <person name="Han C."/>
            <person name="Tapia R."/>
            <person name="Land M."/>
            <person name="Hauser L."/>
            <person name="Markowitz V."/>
            <person name="Cheng J.-F."/>
            <person name="Hugenholtz P."/>
            <person name="Woyke T."/>
            <person name="Wu D."/>
            <person name="Tindall B."/>
            <person name="Pomrenke H.G."/>
            <person name="Brambilla E."/>
            <person name="Klenk H.-P."/>
            <person name="Eisen J.A."/>
        </authorList>
    </citation>
    <scope>NUCLEOTIDE SEQUENCE [LARGE SCALE GENOMIC DNA]</scope>
    <source>
        <strain evidence="3">DSM 17093 / CIP 108686 / LMG 22925 / RQ-24</strain>
    </source>
</reference>
<evidence type="ECO:0000313" key="2">
    <source>
        <dbReference type="EMBL" id="ADI13851.1"/>
    </source>
</evidence>
<sequence>MDNPEADDARPDDADGDTPKELELDDTFEEQKKRVDAWEEEMRQEREKRTREESGA</sequence>
<organism evidence="2 3">
    <name type="scientific">Truepera radiovictrix (strain DSM 17093 / CIP 108686 / LMG 22925 / RQ-24)</name>
    <dbReference type="NCBI Taxonomy" id="649638"/>
    <lineage>
        <taxon>Bacteria</taxon>
        <taxon>Thermotogati</taxon>
        <taxon>Deinococcota</taxon>
        <taxon>Deinococci</taxon>
        <taxon>Trueperales</taxon>
        <taxon>Trueperaceae</taxon>
        <taxon>Truepera</taxon>
    </lineage>
</organism>
<name>D7CTJ4_TRURR</name>
<feature type="compositionally biased region" description="Basic and acidic residues" evidence="1">
    <location>
        <begin position="29"/>
        <end position="56"/>
    </location>
</feature>